<dbReference type="Gene3D" id="3.40.50.620">
    <property type="entry name" value="HUPs"/>
    <property type="match status" value="1"/>
</dbReference>
<dbReference type="SUPFAM" id="SSF56235">
    <property type="entry name" value="N-terminal nucleophile aminohydrolases (Ntn hydrolases)"/>
    <property type="match status" value="1"/>
</dbReference>
<evidence type="ECO:0000256" key="1">
    <source>
        <dbReference type="ARBA" id="ARBA00005187"/>
    </source>
</evidence>
<dbReference type="InterPro" id="IPR033738">
    <property type="entry name" value="AsnB_N"/>
</dbReference>
<evidence type="ECO:0000313" key="11">
    <source>
        <dbReference type="Proteomes" id="UP001500782"/>
    </source>
</evidence>
<evidence type="ECO:0000256" key="2">
    <source>
        <dbReference type="ARBA" id="ARBA00005752"/>
    </source>
</evidence>
<dbReference type="PANTHER" id="PTHR43284">
    <property type="entry name" value="ASPARAGINE SYNTHETASE (GLUTAMINE-HYDROLYZING)"/>
    <property type="match status" value="1"/>
</dbReference>
<dbReference type="InterPro" id="IPR001962">
    <property type="entry name" value="Asn_synthase"/>
</dbReference>
<comment type="caution">
    <text evidence="10">The sequence shown here is derived from an EMBL/GenBank/DDBJ whole genome shotgun (WGS) entry which is preliminary data.</text>
</comment>
<dbReference type="InterPro" id="IPR029055">
    <property type="entry name" value="Ntn_hydrolases_N"/>
</dbReference>
<dbReference type="Gene3D" id="3.60.20.10">
    <property type="entry name" value="Glutamine Phosphoribosylpyrophosphate, subunit 1, domain 1"/>
    <property type="match status" value="1"/>
</dbReference>
<feature type="domain" description="Glutamine amidotransferase type-2" evidence="9">
    <location>
        <begin position="2"/>
        <end position="214"/>
    </location>
</feature>
<comment type="pathway">
    <text evidence="1">Amino-acid biosynthesis; L-asparagine biosynthesis; L-asparagine from L-aspartate (L-Gln route): step 1/1.</text>
</comment>
<dbReference type="NCBIfam" id="TIGR01536">
    <property type="entry name" value="asn_synth_AEB"/>
    <property type="match status" value="1"/>
</dbReference>
<dbReference type="CDD" id="cd00712">
    <property type="entry name" value="AsnB"/>
    <property type="match status" value="1"/>
</dbReference>
<keyword evidence="6" id="KW-0061">Asparagine biosynthesis</keyword>
<dbReference type="Pfam" id="PF00733">
    <property type="entry name" value="Asn_synthase"/>
    <property type="match status" value="1"/>
</dbReference>
<proteinExistence type="inferred from homology"/>
<comment type="similarity">
    <text evidence="2">Belongs to the asparagine synthetase family.</text>
</comment>
<organism evidence="10 11">
    <name type="scientific">Bacillus carboniphilus</name>
    <dbReference type="NCBI Taxonomy" id="86663"/>
    <lineage>
        <taxon>Bacteria</taxon>
        <taxon>Bacillati</taxon>
        <taxon>Bacillota</taxon>
        <taxon>Bacilli</taxon>
        <taxon>Bacillales</taxon>
        <taxon>Bacillaceae</taxon>
        <taxon>Bacillus</taxon>
    </lineage>
</organism>
<gene>
    <name evidence="10" type="primary">asnB_2</name>
    <name evidence="10" type="ORF">GCM10008967_23980</name>
</gene>
<keyword evidence="5" id="KW-0067">ATP-binding</keyword>
<protein>
    <recommendedName>
        <fullName evidence="3">asparagine synthase (glutamine-hydrolyzing)</fullName>
        <ecNumber evidence="3">6.3.5.4</ecNumber>
    </recommendedName>
</protein>
<dbReference type="EC" id="6.3.5.4" evidence="3"/>
<dbReference type="InterPro" id="IPR017932">
    <property type="entry name" value="GATase_2_dom"/>
</dbReference>
<dbReference type="SUPFAM" id="SSF52402">
    <property type="entry name" value="Adenine nucleotide alpha hydrolases-like"/>
    <property type="match status" value="1"/>
</dbReference>
<dbReference type="EMBL" id="BAAADJ010000023">
    <property type="protein sequence ID" value="GAA0332517.1"/>
    <property type="molecule type" value="Genomic_DNA"/>
</dbReference>
<dbReference type="CDD" id="cd01991">
    <property type="entry name" value="Asn_synthase_B_C"/>
    <property type="match status" value="1"/>
</dbReference>
<dbReference type="PIRSF" id="PIRSF001589">
    <property type="entry name" value="Asn_synthetase_glu-h"/>
    <property type="match status" value="1"/>
</dbReference>
<dbReference type="PANTHER" id="PTHR43284:SF1">
    <property type="entry name" value="ASPARAGINE SYNTHETASE"/>
    <property type="match status" value="1"/>
</dbReference>
<dbReference type="Pfam" id="PF13537">
    <property type="entry name" value="GATase_7"/>
    <property type="match status" value="1"/>
</dbReference>
<evidence type="ECO:0000313" key="10">
    <source>
        <dbReference type="EMBL" id="GAA0332517.1"/>
    </source>
</evidence>
<keyword evidence="11" id="KW-1185">Reference proteome</keyword>
<comment type="catalytic activity">
    <reaction evidence="8">
        <text>L-aspartate + L-glutamine + ATP + H2O = L-asparagine + L-glutamate + AMP + diphosphate + H(+)</text>
        <dbReference type="Rhea" id="RHEA:12228"/>
        <dbReference type="ChEBI" id="CHEBI:15377"/>
        <dbReference type="ChEBI" id="CHEBI:15378"/>
        <dbReference type="ChEBI" id="CHEBI:29985"/>
        <dbReference type="ChEBI" id="CHEBI:29991"/>
        <dbReference type="ChEBI" id="CHEBI:30616"/>
        <dbReference type="ChEBI" id="CHEBI:33019"/>
        <dbReference type="ChEBI" id="CHEBI:58048"/>
        <dbReference type="ChEBI" id="CHEBI:58359"/>
        <dbReference type="ChEBI" id="CHEBI:456215"/>
        <dbReference type="EC" id="6.3.5.4"/>
    </reaction>
</comment>
<keyword evidence="6" id="KW-0028">Amino-acid biosynthesis</keyword>
<name>A0ABN0WC88_9BACI</name>
<sequence>MCGFIGCVHEHTQTNNHRDEQLKQMNDLIFHRGPDDEGFFSNEHVQLGFRRLSIIDIEAGHQPLSYENERYWIIFNGEIYNYLELREKCIEEGLSFSTHSDTEVIIALYSKYKEKAVEKLRGMFAFVIWDKEEKSLFGARDPFGIKPFFYKQDNDKLYFGSEKKSILLATNDNKNISHEAFQQYLTYQYVPEPYSLTDGIYKLEPGHYFTKALGKPMNIKQYWKASFAPIHKDEAEWVKEIRDVLFDSVEKHMRSDVPVGSFLSGGIDSTIIASIAKEFHPSIKTFSVGFDHNGFSEIDVAKESAEKLGLENISYVISPEEYMEELPKIMWHLDDPLADPACVPLYFVAREARKHVTVVLSGEGADELFGGYNIYREPQSLQIFDKIPQALKSILLQLSRILPEGVKGKSFIERGCTPLEERFIGNAKMFTEKEKQHLMAQYNDKLHYTDITKQLYKESMGYGPVEQMQYIDIHTWMRGDILLKADKMTMAHSLELRVPFLDKEVFKVASNIPSAVKTSNGTTKYILRKAAETIIPAHVLNRKKLGFPVPIRHWLKNEMHDWAVQIIHESHTEQFIKKDYVLNLLEEHCQGKADHSRKIWTVLVFMIWYKVYVEKEYDFEKTGQPEREFVTATH</sequence>
<evidence type="ECO:0000259" key="9">
    <source>
        <dbReference type="PROSITE" id="PS51278"/>
    </source>
</evidence>
<dbReference type="InterPro" id="IPR051786">
    <property type="entry name" value="ASN_synthetase/amidase"/>
</dbReference>
<dbReference type="PROSITE" id="PS51278">
    <property type="entry name" value="GATASE_TYPE_2"/>
    <property type="match status" value="1"/>
</dbReference>
<accession>A0ABN0WC88</accession>
<reference evidence="10 11" key="1">
    <citation type="journal article" date="2019" name="Int. J. Syst. Evol. Microbiol.">
        <title>The Global Catalogue of Microorganisms (GCM) 10K type strain sequencing project: providing services to taxonomists for standard genome sequencing and annotation.</title>
        <authorList>
            <consortium name="The Broad Institute Genomics Platform"/>
            <consortium name="The Broad Institute Genome Sequencing Center for Infectious Disease"/>
            <person name="Wu L."/>
            <person name="Ma J."/>
        </authorList>
    </citation>
    <scope>NUCLEOTIDE SEQUENCE [LARGE SCALE GENOMIC DNA]</scope>
    <source>
        <strain evidence="10 11">JCM 9731</strain>
    </source>
</reference>
<evidence type="ECO:0000256" key="6">
    <source>
        <dbReference type="ARBA" id="ARBA00022888"/>
    </source>
</evidence>
<dbReference type="InterPro" id="IPR006426">
    <property type="entry name" value="Asn_synth_AEB"/>
</dbReference>
<dbReference type="InterPro" id="IPR014729">
    <property type="entry name" value="Rossmann-like_a/b/a_fold"/>
</dbReference>
<evidence type="ECO:0000256" key="8">
    <source>
        <dbReference type="ARBA" id="ARBA00048741"/>
    </source>
</evidence>
<evidence type="ECO:0000256" key="7">
    <source>
        <dbReference type="ARBA" id="ARBA00022962"/>
    </source>
</evidence>
<keyword evidence="4" id="KW-0547">Nucleotide-binding</keyword>
<evidence type="ECO:0000256" key="3">
    <source>
        <dbReference type="ARBA" id="ARBA00012737"/>
    </source>
</evidence>
<evidence type="ECO:0000256" key="5">
    <source>
        <dbReference type="ARBA" id="ARBA00022840"/>
    </source>
</evidence>
<evidence type="ECO:0000256" key="4">
    <source>
        <dbReference type="ARBA" id="ARBA00022741"/>
    </source>
</evidence>
<dbReference type="RefSeq" id="WP_343799358.1">
    <property type="nucleotide sequence ID" value="NZ_BAAADJ010000023.1"/>
</dbReference>
<dbReference type="Proteomes" id="UP001500782">
    <property type="component" value="Unassembled WGS sequence"/>
</dbReference>
<keyword evidence="7" id="KW-0315">Glutamine amidotransferase</keyword>